<feature type="compositionally biased region" description="Basic and acidic residues" evidence="12">
    <location>
        <begin position="1"/>
        <end position="13"/>
    </location>
</feature>
<gene>
    <name evidence="17" type="primary">tcaA</name>
    <name evidence="17" type="ORF">SPI02_21930</name>
</gene>
<feature type="coiled-coil region" evidence="11">
    <location>
        <begin position="321"/>
        <end position="348"/>
    </location>
</feature>
<evidence type="ECO:0000256" key="5">
    <source>
        <dbReference type="ARBA" id="ARBA00022771"/>
    </source>
</evidence>
<feature type="domain" description="TcaA protein NTF2-like" evidence="15">
    <location>
        <begin position="343"/>
        <end position="433"/>
    </location>
</feature>
<evidence type="ECO:0000256" key="2">
    <source>
        <dbReference type="ARBA" id="ARBA00022475"/>
    </source>
</evidence>
<name>A0A512QQ67_9STAP</name>
<organism evidence="17 18">
    <name type="scientific">Staphylococcus piscifermentans</name>
    <dbReference type="NCBI Taxonomy" id="70258"/>
    <lineage>
        <taxon>Bacteria</taxon>
        <taxon>Bacillati</taxon>
        <taxon>Bacillota</taxon>
        <taxon>Bacilli</taxon>
        <taxon>Bacillales</taxon>
        <taxon>Staphylococcaceae</taxon>
        <taxon>Staphylococcus</taxon>
    </lineage>
</organism>
<accession>A0A512QQ67</accession>
<dbReference type="Pfam" id="PF22819">
    <property type="entry name" value="TcaA_5th"/>
    <property type="match status" value="1"/>
</dbReference>
<evidence type="ECO:0000256" key="10">
    <source>
        <dbReference type="PIRNR" id="PIRNR032522"/>
    </source>
</evidence>
<dbReference type="GO" id="GO:0005886">
    <property type="term" value="C:plasma membrane"/>
    <property type="evidence" value="ECO:0007669"/>
    <property type="project" value="UniProtKB-SubCell"/>
</dbReference>
<protein>
    <recommendedName>
        <fullName evidence="10">Membrane-associated protein</fullName>
    </recommendedName>
</protein>
<feature type="domain" description="TcaA second" evidence="14">
    <location>
        <begin position="63"/>
        <end position="161"/>
    </location>
</feature>
<feature type="region of interest" description="Disordered" evidence="12">
    <location>
        <begin position="433"/>
        <end position="455"/>
    </location>
</feature>
<evidence type="ECO:0000256" key="13">
    <source>
        <dbReference type="SAM" id="Phobius"/>
    </source>
</evidence>
<dbReference type="Pfam" id="PF22820">
    <property type="entry name" value="TcaA_3rd_4th"/>
    <property type="match status" value="1"/>
</dbReference>
<evidence type="ECO:0000259" key="15">
    <source>
        <dbReference type="Pfam" id="PF22819"/>
    </source>
</evidence>
<dbReference type="Proteomes" id="UP000321736">
    <property type="component" value="Unassembled WGS sequence"/>
</dbReference>
<feature type="transmembrane region" description="Helical" evidence="13">
    <location>
        <begin position="37"/>
        <end position="57"/>
    </location>
</feature>
<dbReference type="PANTHER" id="PTHR40038:SF1">
    <property type="entry name" value="MEMBRANE-ASSOCIATED PROTEIN TCAA"/>
    <property type="match status" value="1"/>
</dbReference>
<evidence type="ECO:0000256" key="9">
    <source>
        <dbReference type="ARBA" id="ARBA00023251"/>
    </source>
</evidence>
<evidence type="ECO:0000259" key="16">
    <source>
        <dbReference type="Pfam" id="PF22820"/>
    </source>
</evidence>
<keyword evidence="6" id="KW-0862">Zinc</keyword>
<keyword evidence="8 10" id="KW-0472">Membrane</keyword>
<evidence type="ECO:0000313" key="18">
    <source>
        <dbReference type="Proteomes" id="UP000321736"/>
    </source>
</evidence>
<keyword evidence="4" id="KW-0479">Metal-binding</keyword>
<reference evidence="17 18" key="1">
    <citation type="submission" date="2019-07" db="EMBL/GenBank/DDBJ databases">
        <title>Whole genome shotgun sequence of Staphylococcus piscifermentans NBRC 109625.</title>
        <authorList>
            <person name="Hosoyama A."/>
            <person name="Uohara A."/>
            <person name="Ohji S."/>
            <person name="Ichikawa N."/>
        </authorList>
    </citation>
    <scope>NUCLEOTIDE SEQUENCE [LARGE SCALE GENOMIC DNA]</scope>
    <source>
        <strain evidence="17 18">NBRC 109625</strain>
    </source>
</reference>
<evidence type="ECO:0000259" key="14">
    <source>
        <dbReference type="Pfam" id="PF22813"/>
    </source>
</evidence>
<sequence length="455" mass="51724">MVQSENDKQDDLNKSNAQKRRTETKSNENINQTVRKLVPWGIGIFIVILLIILFSLLKNYNSPEAQAKIFVNAVKSNDTQRISNILSTRDNKVGNDEAETFIKYIKNEIGLKKFDKELNATVHDIDQHHKDAGYIKTPDGNKILRVTMNGRRYIFFDNIGFATETKKAIIKKKSKTTYIFRADDKKRKVIAEPNKPTMLGNFIPGIYKIPATKENDNGKFIGYLTFSFKNSNSETVDVHENFPEANLNINLEGADKLDKKNTKVKINGKQYSYDHAKLYGPYPVTEEIEVTAEGKAKGKTFKSSTVKLYPNELKSNTPVRLNFEKEKIDKYVKEKEKEENSLKNKVTKFFNKYSLAMNNAAGTNNFASISNFFKPDTADYKTMKQNFQTGQGIQSLIQSPQVVDVSQEGSKVYAEVLNINSQGVWVTSKYKLEDSAKHPAKSDDESDLKIISNQE</sequence>
<feature type="domain" description="TcaA 4th" evidence="16">
    <location>
        <begin position="235"/>
        <end position="309"/>
    </location>
</feature>
<evidence type="ECO:0000256" key="7">
    <source>
        <dbReference type="ARBA" id="ARBA00022989"/>
    </source>
</evidence>
<dbReference type="Pfam" id="PF22813">
    <property type="entry name" value="TcaA_2nd"/>
    <property type="match status" value="1"/>
</dbReference>
<keyword evidence="18" id="KW-1185">Reference proteome</keyword>
<evidence type="ECO:0000313" key="17">
    <source>
        <dbReference type="EMBL" id="GEP85608.1"/>
    </source>
</evidence>
<evidence type="ECO:0000256" key="12">
    <source>
        <dbReference type="SAM" id="MobiDB-lite"/>
    </source>
</evidence>
<dbReference type="InterPro" id="IPR054528">
    <property type="entry name" value="TcaA_5th"/>
</dbReference>
<keyword evidence="7 13" id="KW-1133">Transmembrane helix</keyword>
<comment type="caution">
    <text evidence="17">The sequence shown here is derived from an EMBL/GenBank/DDBJ whole genome shotgun (WGS) entry which is preliminary data.</text>
</comment>
<evidence type="ECO:0000256" key="4">
    <source>
        <dbReference type="ARBA" id="ARBA00022723"/>
    </source>
</evidence>
<evidence type="ECO:0000256" key="6">
    <source>
        <dbReference type="ARBA" id="ARBA00022833"/>
    </source>
</evidence>
<dbReference type="PIRSF" id="PIRSF032522">
    <property type="entry name" value="TcaA"/>
    <property type="match status" value="1"/>
</dbReference>
<comment type="subcellular location">
    <subcellularLocation>
        <location evidence="1 10">Cell membrane</location>
        <topology evidence="1 10">Single-pass membrane protein</topology>
    </subcellularLocation>
</comment>
<evidence type="ECO:0000256" key="8">
    <source>
        <dbReference type="ARBA" id="ARBA00023136"/>
    </source>
</evidence>
<comment type="similarity">
    <text evidence="10">Belongs to the tcaA family.</text>
</comment>
<keyword evidence="11" id="KW-0175">Coiled coil</keyword>
<proteinExistence type="inferred from homology"/>
<dbReference type="EMBL" id="BKAR01000035">
    <property type="protein sequence ID" value="GEP85608.1"/>
    <property type="molecule type" value="Genomic_DNA"/>
</dbReference>
<dbReference type="InterPro" id="IPR054529">
    <property type="entry name" value="TcaA_2nd"/>
</dbReference>
<feature type="region of interest" description="Disordered" evidence="12">
    <location>
        <begin position="1"/>
        <end position="27"/>
    </location>
</feature>
<keyword evidence="5" id="KW-0863">Zinc-finger</keyword>
<evidence type="ECO:0000256" key="11">
    <source>
        <dbReference type="SAM" id="Coils"/>
    </source>
</evidence>
<dbReference type="InterPro" id="IPR054530">
    <property type="entry name" value="TcaA_4th"/>
</dbReference>
<dbReference type="GO" id="GO:0008270">
    <property type="term" value="F:zinc ion binding"/>
    <property type="evidence" value="ECO:0007669"/>
    <property type="project" value="UniProtKB-KW"/>
</dbReference>
<evidence type="ECO:0000256" key="3">
    <source>
        <dbReference type="ARBA" id="ARBA00022692"/>
    </source>
</evidence>
<evidence type="ECO:0000256" key="1">
    <source>
        <dbReference type="ARBA" id="ARBA00004162"/>
    </source>
</evidence>
<dbReference type="AlphaFoldDB" id="A0A512QQ67"/>
<keyword evidence="3 13" id="KW-0812">Transmembrane</keyword>
<dbReference type="PANTHER" id="PTHR40038">
    <property type="entry name" value="MEMBRANE-ASSOCIATED PROTEIN TCAA"/>
    <property type="match status" value="1"/>
</dbReference>
<dbReference type="OrthoDB" id="2416352at2"/>
<keyword evidence="2 10" id="KW-1003">Cell membrane</keyword>
<feature type="compositionally biased region" description="Basic and acidic residues" evidence="12">
    <location>
        <begin position="433"/>
        <end position="443"/>
    </location>
</feature>
<dbReference type="GO" id="GO:0046677">
    <property type="term" value="P:response to antibiotic"/>
    <property type="evidence" value="ECO:0007669"/>
    <property type="project" value="UniProtKB-KW"/>
</dbReference>
<keyword evidence="9" id="KW-0046">Antibiotic resistance</keyword>
<dbReference type="InterPro" id="IPR023599">
    <property type="entry name" value="Mem_prot_TcaA"/>
</dbReference>